<feature type="chain" id="PRO_5045534550" evidence="4">
    <location>
        <begin position="21"/>
        <end position="799"/>
    </location>
</feature>
<keyword evidence="2" id="KW-0472">Membrane</keyword>
<evidence type="ECO:0000259" key="5">
    <source>
        <dbReference type="Pfam" id="PF14905"/>
    </source>
</evidence>
<dbReference type="InterPro" id="IPR036942">
    <property type="entry name" value="Beta-barrel_TonB_sf"/>
</dbReference>
<evidence type="ECO:0000313" key="6">
    <source>
        <dbReference type="EMBL" id="MFC4095761.1"/>
    </source>
</evidence>
<keyword evidence="4" id="KW-0732">Signal</keyword>
<accession>A0ABV8JNV0</accession>
<evidence type="ECO:0000256" key="1">
    <source>
        <dbReference type="ARBA" id="ARBA00004442"/>
    </source>
</evidence>
<sequence length="799" mass="91032">MRHTLCPFLFCLFFVISAFSQDFSISGTVENEDHEPISYANIMLLSVKDSSLVDGGLTNVNGAFVLKDISTGNYIIKASYLENESVAKSISVSADLNIGALQISLESQLDEVVVIGGKPRIERKVDRLVYSIENTAVQDQQIWEVLKNTPGVMVINNQLSVNGSKQVGVLINGRKVHIPARDLINLLSGTSASNVESIEVITVPPAKYSAEDHALINLKMKKNLIAGYNGAIYNRYAQAVLPKHTVGMEHYFKGKKIDFSFNYSFRHDRNITRYQDITNFLGTAQESELWTANQEFIKKQKQHNISAFLDYELSENSKISLSAVSLYIPKVKRIYDTQTEIVGDSLFSGFDTDILGSSDLINTSYYIDYEQKLNKKGAQLSVNGHYTFYDKNAAQALTSNFFDLDNNVAQANDFTINTEQYINIYSLQTDYSSPLGQKMKWETGLKYANIGSKNLVLQRGFDLETPGIDPQEAGNFSYNESIYAGYLSANGKWDALVVKMGLRAEHTETKGSWNLGSSTTKNNYFKLFPSASLKYTPNNNHSFNLYYLRRITRPRYAIINPFQIFQSNFSTVEGNPNLLPSTNSYVAAGYTLKKKYTIELFYKNATNSLGQLIFQDNDFNWLRFVNTNVDRDFAYGLDFIVNRDITKFWDFYLLSSFYQRKIHFTDLESNQLVKNNQFTWFMRANNNFTFLADKSLTANLSYRWFAPAIRKNSSYEGYGALDFSLRKSLFDNKASLSLGLDDIFNQGNIFSSRNYLDQNGSSFQRTENRVFTVGFRYKFGNSKIRSNKKYKRVEERNRL</sequence>
<feature type="signal peptide" evidence="4">
    <location>
        <begin position="1"/>
        <end position="20"/>
    </location>
</feature>
<evidence type="ECO:0000256" key="4">
    <source>
        <dbReference type="SAM" id="SignalP"/>
    </source>
</evidence>
<keyword evidence="3" id="KW-0998">Cell outer membrane</keyword>
<reference evidence="7" key="1">
    <citation type="journal article" date="2019" name="Int. J. Syst. Evol. Microbiol.">
        <title>The Global Catalogue of Microorganisms (GCM) 10K type strain sequencing project: providing services to taxonomists for standard genome sequencing and annotation.</title>
        <authorList>
            <consortium name="The Broad Institute Genomics Platform"/>
            <consortium name="The Broad Institute Genome Sequencing Center for Infectious Disease"/>
            <person name="Wu L."/>
            <person name="Ma J."/>
        </authorList>
    </citation>
    <scope>NUCLEOTIDE SEQUENCE [LARGE SCALE GENOMIC DNA]</scope>
    <source>
        <strain evidence="7">CECT 7477</strain>
    </source>
</reference>
<dbReference type="Gene3D" id="2.170.130.10">
    <property type="entry name" value="TonB-dependent receptor, plug domain"/>
    <property type="match status" value="1"/>
</dbReference>
<comment type="caution">
    <text evidence="6">The sequence shown here is derived from an EMBL/GenBank/DDBJ whole genome shotgun (WGS) entry which is preliminary data.</text>
</comment>
<dbReference type="RefSeq" id="WP_192460591.1">
    <property type="nucleotide sequence ID" value="NZ_JACYFJ010000001.1"/>
</dbReference>
<feature type="domain" description="Outer membrane protein beta-barrel" evidence="5">
    <location>
        <begin position="371"/>
        <end position="777"/>
    </location>
</feature>
<comment type="subcellular location">
    <subcellularLocation>
        <location evidence="1">Cell outer membrane</location>
    </subcellularLocation>
</comment>
<dbReference type="EMBL" id="JBHSAW010000004">
    <property type="protein sequence ID" value="MFC4095761.1"/>
    <property type="molecule type" value="Genomic_DNA"/>
</dbReference>
<name>A0ABV8JNV0_9FLAO</name>
<dbReference type="Proteomes" id="UP001595814">
    <property type="component" value="Unassembled WGS sequence"/>
</dbReference>
<dbReference type="InterPro" id="IPR037066">
    <property type="entry name" value="Plug_dom_sf"/>
</dbReference>
<organism evidence="6 7">
    <name type="scientific">Euzebyella saccharophila</name>
    <dbReference type="NCBI Taxonomy" id="679664"/>
    <lineage>
        <taxon>Bacteria</taxon>
        <taxon>Pseudomonadati</taxon>
        <taxon>Bacteroidota</taxon>
        <taxon>Flavobacteriia</taxon>
        <taxon>Flavobacteriales</taxon>
        <taxon>Flavobacteriaceae</taxon>
        <taxon>Euzebyella</taxon>
    </lineage>
</organism>
<dbReference type="PANTHER" id="PTHR40980">
    <property type="entry name" value="PLUG DOMAIN-CONTAINING PROTEIN"/>
    <property type="match status" value="1"/>
</dbReference>
<dbReference type="PANTHER" id="PTHR40980:SF4">
    <property type="entry name" value="TONB-DEPENDENT RECEPTOR-LIKE BETA-BARREL DOMAIN-CONTAINING PROTEIN"/>
    <property type="match status" value="1"/>
</dbReference>
<dbReference type="Gene3D" id="2.40.170.20">
    <property type="entry name" value="TonB-dependent receptor, beta-barrel domain"/>
    <property type="match status" value="1"/>
</dbReference>
<dbReference type="InterPro" id="IPR041700">
    <property type="entry name" value="OMP_b-brl_3"/>
</dbReference>
<dbReference type="Gene3D" id="2.60.40.1120">
    <property type="entry name" value="Carboxypeptidase-like, regulatory domain"/>
    <property type="match status" value="1"/>
</dbReference>
<protein>
    <submittedName>
        <fullName evidence="6">Outer membrane beta-barrel family protein</fullName>
    </submittedName>
</protein>
<dbReference type="InterPro" id="IPR008969">
    <property type="entry name" value="CarboxyPept-like_regulatory"/>
</dbReference>
<evidence type="ECO:0000256" key="3">
    <source>
        <dbReference type="ARBA" id="ARBA00023237"/>
    </source>
</evidence>
<dbReference type="Pfam" id="PF13715">
    <property type="entry name" value="CarbopepD_reg_2"/>
    <property type="match status" value="1"/>
</dbReference>
<dbReference type="Pfam" id="PF14905">
    <property type="entry name" value="OMP_b-brl_3"/>
    <property type="match status" value="1"/>
</dbReference>
<proteinExistence type="predicted"/>
<dbReference type="SUPFAM" id="SSF56935">
    <property type="entry name" value="Porins"/>
    <property type="match status" value="1"/>
</dbReference>
<keyword evidence="7" id="KW-1185">Reference proteome</keyword>
<gene>
    <name evidence="6" type="ORF">ACFOUT_07730</name>
</gene>
<dbReference type="SUPFAM" id="SSF49464">
    <property type="entry name" value="Carboxypeptidase regulatory domain-like"/>
    <property type="match status" value="1"/>
</dbReference>
<evidence type="ECO:0000256" key="2">
    <source>
        <dbReference type="ARBA" id="ARBA00023136"/>
    </source>
</evidence>
<evidence type="ECO:0000313" key="7">
    <source>
        <dbReference type="Proteomes" id="UP001595814"/>
    </source>
</evidence>